<accession>A0ABP6VG24</accession>
<dbReference type="PANTHER" id="PTHR43111">
    <property type="entry name" value="ALDEHYDE DEHYDROGENASE B-RELATED"/>
    <property type="match status" value="1"/>
</dbReference>
<evidence type="ECO:0000313" key="2">
    <source>
        <dbReference type="EMBL" id="GAA3533353.1"/>
    </source>
</evidence>
<gene>
    <name evidence="2" type="ORF">GCM10022394_10990</name>
</gene>
<organism evidence="2 3">
    <name type="scientific">Zobellella aerophila</name>
    <dbReference type="NCBI Taxonomy" id="870480"/>
    <lineage>
        <taxon>Bacteria</taxon>
        <taxon>Pseudomonadati</taxon>
        <taxon>Pseudomonadota</taxon>
        <taxon>Gammaproteobacteria</taxon>
        <taxon>Aeromonadales</taxon>
        <taxon>Aeromonadaceae</taxon>
        <taxon>Zobellella</taxon>
    </lineage>
</organism>
<reference evidence="3" key="1">
    <citation type="journal article" date="2019" name="Int. J. Syst. Evol. Microbiol.">
        <title>The Global Catalogue of Microorganisms (GCM) 10K type strain sequencing project: providing services to taxonomists for standard genome sequencing and annotation.</title>
        <authorList>
            <consortium name="The Broad Institute Genomics Platform"/>
            <consortium name="The Broad Institute Genome Sequencing Center for Infectious Disease"/>
            <person name="Wu L."/>
            <person name="Ma J."/>
        </authorList>
    </citation>
    <scope>NUCLEOTIDE SEQUENCE [LARGE SCALE GENOMIC DNA]</scope>
    <source>
        <strain evidence="3">JCM 17110</strain>
    </source>
</reference>
<protein>
    <recommendedName>
        <fullName evidence="1">Aldehyde dehydrogenase domain-containing protein</fullName>
    </recommendedName>
</protein>
<dbReference type="SUPFAM" id="SSF53720">
    <property type="entry name" value="ALDH-like"/>
    <property type="match status" value="1"/>
</dbReference>
<proteinExistence type="predicted"/>
<dbReference type="PANTHER" id="PTHR43111:SF1">
    <property type="entry name" value="ALDEHYDE DEHYDROGENASE B-RELATED"/>
    <property type="match status" value="1"/>
</dbReference>
<keyword evidence="3" id="KW-1185">Reference proteome</keyword>
<name>A0ABP6VG24_9GAMM</name>
<evidence type="ECO:0000259" key="1">
    <source>
        <dbReference type="Pfam" id="PF00171"/>
    </source>
</evidence>
<sequence length="86" mass="9318">MRYEPEFVGKCIEDMLLGGQANRIGGLENGFYIQPTIFQGDNRMRVFQEEIFGSAVGVTHFKDEAEALAIANDTEFGLGAGSGPGM</sequence>
<dbReference type="Gene3D" id="3.40.309.10">
    <property type="entry name" value="Aldehyde Dehydrogenase, Chain A, domain 2"/>
    <property type="match status" value="1"/>
</dbReference>
<dbReference type="InterPro" id="IPR016161">
    <property type="entry name" value="Ald_DH/histidinol_DH"/>
</dbReference>
<dbReference type="Pfam" id="PF00171">
    <property type="entry name" value="Aldedh"/>
    <property type="match status" value="1"/>
</dbReference>
<dbReference type="InterPro" id="IPR016163">
    <property type="entry name" value="Ald_DH_C"/>
</dbReference>
<feature type="domain" description="Aldehyde dehydrogenase" evidence="1">
    <location>
        <begin position="15"/>
        <end position="81"/>
    </location>
</feature>
<comment type="caution">
    <text evidence="2">The sequence shown here is derived from an EMBL/GenBank/DDBJ whole genome shotgun (WGS) entry which is preliminary data.</text>
</comment>
<dbReference type="Proteomes" id="UP001500795">
    <property type="component" value="Unassembled WGS sequence"/>
</dbReference>
<dbReference type="EMBL" id="BAABCX010000001">
    <property type="protein sequence ID" value="GAA3533353.1"/>
    <property type="molecule type" value="Genomic_DNA"/>
</dbReference>
<dbReference type="InterPro" id="IPR015590">
    <property type="entry name" value="Aldehyde_DH_dom"/>
</dbReference>
<evidence type="ECO:0000313" key="3">
    <source>
        <dbReference type="Proteomes" id="UP001500795"/>
    </source>
</evidence>